<dbReference type="PROSITE" id="PS50084">
    <property type="entry name" value="KH_TYPE_1"/>
    <property type="match status" value="4"/>
</dbReference>
<keyword evidence="9" id="KW-1185">Reference proteome</keyword>
<feature type="region of interest" description="Disordered" evidence="6">
    <location>
        <begin position="101"/>
        <end position="136"/>
    </location>
</feature>
<evidence type="ECO:0000256" key="5">
    <source>
        <dbReference type="PROSITE-ProRule" id="PRU00117"/>
    </source>
</evidence>
<comment type="subcellular location">
    <subcellularLocation>
        <location evidence="1">Nucleus</location>
    </subcellularLocation>
</comment>
<dbReference type="STRING" id="77586.A0A0D9VUI7"/>
<dbReference type="CDD" id="cd22460">
    <property type="entry name" value="KH-I_PEPPER_rpt2_like"/>
    <property type="match status" value="2"/>
</dbReference>
<evidence type="ECO:0000256" key="3">
    <source>
        <dbReference type="ARBA" id="ARBA00022884"/>
    </source>
</evidence>
<keyword evidence="2" id="KW-0677">Repeat</keyword>
<keyword evidence="3 5" id="KW-0694">RNA-binding</keyword>
<dbReference type="eggNOG" id="KOG2190">
    <property type="taxonomic scope" value="Eukaryota"/>
</dbReference>
<dbReference type="FunFam" id="3.30.310.210:FF:000002">
    <property type="entry name" value="KH domain-containing protein"/>
    <property type="match status" value="1"/>
</dbReference>
<dbReference type="GO" id="GO:0009911">
    <property type="term" value="P:positive regulation of flower development"/>
    <property type="evidence" value="ECO:0007669"/>
    <property type="project" value="UniProtKB-ARBA"/>
</dbReference>
<protein>
    <recommendedName>
        <fullName evidence="7">K Homology domain-containing protein</fullName>
    </recommendedName>
</protein>
<dbReference type="SUPFAM" id="SSF54791">
    <property type="entry name" value="Eukaryotic type KH-domain (KH-domain type I)"/>
    <property type="match status" value="4"/>
</dbReference>
<dbReference type="AlphaFoldDB" id="A0A0D9VUI7"/>
<dbReference type="Gene3D" id="3.30.310.210">
    <property type="match status" value="1"/>
</dbReference>
<evidence type="ECO:0000313" key="8">
    <source>
        <dbReference type="EnsemblPlants" id="LPERR03G16570.1"/>
    </source>
</evidence>
<dbReference type="EnsemblPlants" id="LPERR03G16570.1">
    <property type="protein sequence ID" value="LPERR03G16570.1"/>
    <property type="gene ID" value="LPERR03G16570"/>
</dbReference>
<dbReference type="Pfam" id="PF00013">
    <property type="entry name" value="KH_1"/>
    <property type="match status" value="4"/>
</dbReference>
<dbReference type="Gene3D" id="3.30.1370.10">
    <property type="entry name" value="K Homology domain, type 1"/>
    <property type="match status" value="2"/>
</dbReference>
<dbReference type="InterPro" id="IPR004088">
    <property type="entry name" value="KH_dom_type_1"/>
</dbReference>
<dbReference type="InterPro" id="IPR004087">
    <property type="entry name" value="KH_dom"/>
</dbReference>
<reference evidence="8" key="3">
    <citation type="submission" date="2015-04" db="UniProtKB">
        <authorList>
            <consortium name="EnsemblPlants"/>
        </authorList>
    </citation>
    <scope>IDENTIFICATION</scope>
</reference>
<dbReference type="InterPro" id="IPR036612">
    <property type="entry name" value="KH_dom_type_1_sf"/>
</dbReference>
<organism evidence="8 9">
    <name type="scientific">Leersia perrieri</name>
    <dbReference type="NCBI Taxonomy" id="77586"/>
    <lineage>
        <taxon>Eukaryota</taxon>
        <taxon>Viridiplantae</taxon>
        <taxon>Streptophyta</taxon>
        <taxon>Embryophyta</taxon>
        <taxon>Tracheophyta</taxon>
        <taxon>Spermatophyta</taxon>
        <taxon>Magnoliopsida</taxon>
        <taxon>Liliopsida</taxon>
        <taxon>Poales</taxon>
        <taxon>Poaceae</taxon>
        <taxon>BOP clade</taxon>
        <taxon>Oryzoideae</taxon>
        <taxon>Oryzeae</taxon>
        <taxon>Oryzinae</taxon>
        <taxon>Leersia</taxon>
    </lineage>
</organism>
<accession>A0A0D9VUI7</accession>
<sequence length="641" mass="68395">MDGNETRGGSGPGRGDAWCEAGDVGRFVVLGGENKTARTKRLGGASVRARGSIERRIQGVAVRRRWRTAGGRCYGRSGSAGDDNRDHSIRQRTIKKKMIMVGPGHRNSHGKRHSDYAESGGGKRRNPGDDTYAPGPDDTVYRYLCPSRKIGSIIGRGGEIAKQLRADTQAKIRIGESVHGCDERVVTIFSSSRETNTLADAEDKVCPAQDALFKVHERLSGDDDIENEENGEGLAQVTIRLLVPSDQIGCIIGKGGHIIQGIRSDTGAQIRVLSNENIPACAISGDELLQISGDSTVVRKALLQVSSRLHDNPSRSQHLLASSMTQSYPGGSHLGSSSTAPVVGITPLISPYGGYKGDVAGDWPSIYQPRREESSAKEFSLRLLCAASNVGGVIGKGGGIIKQIRQESGAFIKVDSSNAEDDCIITVSAKEFFEDHVSPTINAAIHLQPRCSEKTDPESGVPSYTTRLLVSTSRIGCLIGKGGSIITEIRRTSRANIRILSKENVPKVAAEDEEMVQISGDLDVARHALLQITTRLKANFFEREGALSGLPPVIPYHPLPPNVSEGPKYLGRDKPLVHDYPYSSGYRASDDIGPVDSYASYGSSQVSGGGYGGYGGYSGRSGSSGTCRSTQCAGIANLFTA</sequence>
<dbReference type="Gramene" id="LPERR03G16570.1">
    <property type="protein sequence ID" value="LPERR03G16570.1"/>
    <property type="gene ID" value="LPERR03G16570"/>
</dbReference>
<reference evidence="8 9" key="1">
    <citation type="submission" date="2012-08" db="EMBL/GenBank/DDBJ databases">
        <title>Oryza genome evolution.</title>
        <authorList>
            <person name="Wing R.A."/>
        </authorList>
    </citation>
    <scope>NUCLEOTIDE SEQUENCE</scope>
</reference>
<name>A0A0D9VUI7_9ORYZ</name>
<dbReference type="GO" id="GO:0005634">
    <property type="term" value="C:nucleus"/>
    <property type="evidence" value="ECO:0007669"/>
    <property type="project" value="UniProtKB-SubCell"/>
</dbReference>
<feature type="domain" description="K Homology" evidence="7">
    <location>
        <begin position="462"/>
        <end position="537"/>
    </location>
</feature>
<feature type="domain" description="K Homology" evidence="7">
    <location>
        <begin position="235"/>
        <end position="310"/>
    </location>
</feature>
<evidence type="ECO:0000313" key="9">
    <source>
        <dbReference type="Proteomes" id="UP000032180"/>
    </source>
</evidence>
<feature type="domain" description="K Homology" evidence="7">
    <location>
        <begin position="137"/>
        <end position="210"/>
    </location>
</feature>
<evidence type="ECO:0000256" key="1">
    <source>
        <dbReference type="ARBA" id="ARBA00004123"/>
    </source>
</evidence>
<proteinExistence type="predicted"/>
<reference evidence="9" key="2">
    <citation type="submission" date="2013-12" db="EMBL/GenBank/DDBJ databases">
        <authorList>
            <person name="Yu Y."/>
            <person name="Lee S."/>
            <person name="de Baynast K."/>
            <person name="Wissotski M."/>
            <person name="Liu L."/>
            <person name="Talag J."/>
            <person name="Goicoechea J."/>
            <person name="Angelova A."/>
            <person name="Jetty R."/>
            <person name="Kudrna D."/>
            <person name="Golser W."/>
            <person name="Rivera L."/>
            <person name="Zhang J."/>
            <person name="Wing R."/>
        </authorList>
    </citation>
    <scope>NUCLEOTIDE SEQUENCE</scope>
</reference>
<dbReference type="CDD" id="cd22459">
    <property type="entry name" value="KH-I_PEPPER_rpt1_like"/>
    <property type="match status" value="1"/>
</dbReference>
<evidence type="ECO:0000256" key="6">
    <source>
        <dbReference type="SAM" id="MobiDB-lite"/>
    </source>
</evidence>
<keyword evidence="4" id="KW-0539">Nucleus</keyword>
<dbReference type="GO" id="GO:0003723">
    <property type="term" value="F:RNA binding"/>
    <property type="evidence" value="ECO:0007669"/>
    <property type="project" value="UniProtKB-UniRule"/>
</dbReference>
<evidence type="ECO:0000259" key="7">
    <source>
        <dbReference type="SMART" id="SM00322"/>
    </source>
</evidence>
<evidence type="ECO:0000256" key="2">
    <source>
        <dbReference type="ARBA" id="ARBA00022737"/>
    </source>
</evidence>
<dbReference type="PANTHER" id="PTHR10288">
    <property type="entry name" value="KH DOMAIN CONTAINING RNA BINDING PROTEIN"/>
    <property type="match status" value="1"/>
</dbReference>
<dbReference type="SMART" id="SM00322">
    <property type="entry name" value="KH"/>
    <property type="match status" value="4"/>
</dbReference>
<feature type="domain" description="K Homology" evidence="7">
    <location>
        <begin position="377"/>
        <end position="446"/>
    </location>
</feature>
<evidence type="ECO:0000256" key="4">
    <source>
        <dbReference type="ARBA" id="ARBA00023242"/>
    </source>
</evidence>
<dbReference type="Proteomes" id="UP000032180">
    <property type="component" value="Chromosome 3"/>
</dbReference>